<dbReference type="Proteomes" id="UP000013827">
    <property type="component" value="Unassembled WGS sequence"/>
</dbReference>
<feature type="repeat" description="WD" evidence="5">
    <location>
        <begin position="168"/>
        <end position="209"/>
    </location>
</feature>
<dbReference type="InterPro" id="IPR036322">
    <property type="entry name" value="WD40_repeat_dom_sf"/>
</dbReference>
<protein>
    <recommendedName>
        <fullName evidence="10">NLE domain-containing protein</fullName>
    </recommendedName>
</protein>
<dbReference type="PANTHER" id="PTHR19848">
    <property type="entry name" value="WD40 REPEAT PROTEIN"/>
    <property type="match status" value="1"/>
</dbReference>
<dbReference type="InterPro" id="IPR019775">
    <property type="entry name" value="WD40_repeat_CS"/>
</dbReference>
<comment type="subcellular location">
    <subcellularLocation>
        <location evidence="1">Nucleus</location>
        <location evidence="1">Nucleolus</location>
    </subcellularLocation>
</comment>
<reference evidence="9" key="1">
    <citation type="journal article" date="2013" name="Nature">
        <title>Pan genome of the phytoplankton Emiliania underpins its global distribution.</title>
        <authorList>
            <person name="Read B.A."/>
            <person name="Kegel J."/>
            <person name="Klute M.J."/>
            <person name="Kuo A."/>
            <person name="Lefebvre S.C."/>
            <person name="Maumus F."/>
            <person name="Mayer C."/>
            <person name="Miller J."/>
            <person name="Monier A."/>
            <person name="Salamov A."/>
            <person name="Young J."/>
            <person name="Aguilar M."/>
            <person name="Claverie J.M."/>
            <person name="Frickenhaus S."/>
            <person name="Gonzalez K."/>
            <person name="Herman E.K."/>
            <person name="Lin Y.C."/>
            <person name="Napier J."/>
            <person name="Ogata H."/>
            <person name="Sarno A.F."/>
            <person name="Shmutz J."/>
            <person name="Schroeder D."/>
            <person name="de Vargas C."/>
            <person name="Verret F."/>
            <person name="von Dassow P."/>
            <person name="Valentin K."/>
            <person name="Van de Peer Y."/>
            <person name="Wheeler G."/>
            <person name="Dacks J.B."/>
            <person name="Delwiche C.F."/>
            <person name="Dyhrman S.T."/>
            <person name="Glockner G."/>
            <person name="John U."/>
            <person name="Richards T."/>
            <person name="Worden A.Z."/>
            <person name="Zhang X."/>
            <person name="Grigoriev I.V."/>
            <person name="Allen A.E."/>
            <person name="Bidle K."/>
            <person name="Borodovsky M."/>
            <person name="Bowler C."/>
            <person name="Brownlee C."/>
            <person name="Cock J.M."/>
            <person name="Elias M."/>
            <person name="Gladyshev V.N."/>
            <person name="Groth M."/>
            <person name="Guda C."/>
            <person name="Hadaegh A."/>
            <person name="Iglesias-Rodriguez M.D."/>
            <person name="Jenkins J."/>
            <person name="Jones B.M."/>
            <person name="Lawson T."/>
            <person name="Leese F."/>
            <person name="Lindquist E."/>
            <person name="Lobanov A."/>
            <person name="Lomsadze A."/>
            <person name="Malik S.B."/>
            <person name="Marsh M.E."/>
            <person name="Mackinder L."/>
            <person name="Mock T."/>
            <person name="Mueller-Roeber B."/>
            <person name="Pagarete A."/>
            <person name="Parker M."/>
            <person name="Probert I."/>
            <person name="Quesneville H."/>
            <person name="Raines C."/>
            <person name="Rensing S.A."/>
            <person name="Riano-Pachon D.M."/>
            <person name="Richier S."/>
            <person name="Rokitta S."/>
            <person name="Shiraiwa Y."/>
            <person name="Soanes D.M."/>
            <person name="van der Giezen M."/>
            <person name="Wahlund T.M."/>
            <person name="Williams B."/>
            <person name="Wilson W."/>
            <person name="Wolfe G."/>
            <person name="Wurch L.L."/>
        </authorList>
    </citation>
    <scope>NUCLEOTIDE SEQUENCE</scope>
</reference>
<dbReference type="KEGG" id="ehx:EMIHUDRAFT_257536"/>
<proteinExistence type="predicted"/>
<dbReference type="PANTHER" id="PTHR19848:SF0">
    <property type="entry name" value="NOTCHLESS PROTEIN HOMOLOG 1"/>
    <property type="match status" value="1"/>
</dbReference>
<accession>A0A0D3IID7</accession>
<feature type="domain" description="NLE" evidence="7">
    <location>
        <begin position="78"/>
        <end position="137"/>
    </location>
</feature>
<dbReference type="PROSITE" id="PS50082">
    <property type="entry name" value="WD_REPEATS_2"/>
    <property type="match status" value="1"/>
</dbReference>
<reference evidence="8" key="2">
    <citation type="submission" date="2024-10" db="UniProtKB">
        <authorList>
            <consortium name="EnsemblProtists"/>
        </authorList>
    </citation>
    <scope>IDENTIFICATION</scope>
</reference>
<dbReference type="STRING" id="2903.R1BMZ1"/>
<dbReference type="Gene3D" id="2.130.10.10">
    <property type="entry name" value="YVTN repeat-like/Quinoprotein amine dehydrogenase"/>
    <property type="match status" value="1"/>
</dbReference>
<dbReference type="HOGENOM" id="CLU_1275203_0_0_1"/>
<dbReference type="InterPro" id="IPR003034">
    <property type="entry name" value="SAP_dom"/>
</dbReference>
<dbReference type="InterPro" id="IPR012972">
    <property type="entry name" value="NLE"/>
</dbReference>
<evidence type="ECO:0000256" key="3">
    <source>
        <dbReference type="ARBA" id="ARBA00022737"/>
    </source>
</evidence>
<dbReference type="eggNOG" id="KOG0271">
    <property type="taxonomic scope" value="Eukaryota"/>
</dbReference>
<dbReference type="PROSITE" id="PS00678">
    <property type="entry name" value="WD_REPEATS_1"/>
    <property type="match status" value="1"/>
</dbReference>
<feature type="domain" description="SAP" evidence="6">
    <location>
        <begin position="21"/>
        <end position="48"/>
    </location>
</feature>
<dbReference type="Pfam" id="PF02037">
    <property type="entry name" value="SAP"/>
    <property type="match status" value="1"/>
</dbReference>
<evidence type="ECO:0000313" key="8">
    <source>
        <dbReference type="EnsemblProtists" id="EOD11022"/>
    </source>
</evidence>
<dbReference type="PROSITE" id="PS50294">
    <property type="entry name" value="WD_REPEATS_REGION"/>
    <property type="match status" value="1"/>
</dbReference>
<dbReference type="PaxDb" id="2903-EOD11022"/>
<name>A0A0D3IID7_EMIH1</name>
<evidence type="ECO:0000256" key="5">
    <source>
        <dbReference type="PROSITE-ProRule" id="PRU00221"/>
    </source>
</evidence>
<organism evidence="8 9">
    <name type="scientific">Emiliania huxleyi (strain CCMP1516)</name>
    <dbReference type="NCBI Taxonomy" id="280463"/>
    <lineage>
        <taxon>Eukaryota</taxon>
        <taxon>Haptista</taxon>
        <taxon>Haptophyta</taxon>
        <taxon>Prymnesiophyceae</taxon>
        <taxon>Isochrysidales</taxon>
        <taxon>Noelaerhabdaceae</taxon>
        <taxon>Emiliania</taxon>
    </lineage>
</organism>
<dbReference type="EnsemblProtists" id="EOD11022">
    <property type="protein sequence ID" value="EOD11022"/>
    <property type="gene ID" value="EMIHUDRAFT_257536"/>
</dbReference>
<evidence type="ECO:0000256" key="2">
    <source>
        <dbReference type="ARBA" id="ARBA00022574"/>
    </source>
</evidence>
<dbReference type="InterPro" id="IPR015943">
    <property type="entry name" value="WD40/YVTN_repeat-like_dom_sf"/>
</dbReference>
<evidence type="ECO:0000313" key="9">
    <source>
        <dbReference type="Proteomes" id="UP000013827"/>
    </source>
</evidence>
<evidence type="ECO:0000256" key="4">
    <source>
        <dbReference type="ARBA" id="ARBA00023242"/>
    </source>
</evidence>
<sequence>MTTEPPAAPSSYVPGAAPVPLSQLSISQLRQLASSHGAPATGTRAELEAACTRRGVTAAAPRDIANQSAAPAAGGTLIAQFETAEGERTGPQLDVPADTTAPQLQLILNELLGNEDRVPYAFYVAEEEVSGTLGEALGSASAEQTLRVVYVPQAIFRVRAVTRCTSTLSGHSEAILSAQFSADGRTLATGSGDCCVRLWDVMTETPRATLKASAAES</sequence>
<dbReference type="RefSeq" id="XP_005763451.1">
    <property type="nucleotide sequence ID" value="XM_005763394.1"/>
</dbReference>
<evidence type="ECO:0000256" key="1">
    <source>
        <dbReference type="ARBA" id="ARBA00004604"/>
    </source>
</evidence>
<dbReference type="InterPro" id="IPR001680">
    <property type="entry name" value="WD40_rpt"/>
</dbReference>
<dbReference type="GeneID" id="17257173"/>
<dbReference type="AlphaFoldDB" id="A0A0D3IID7"/>
<evidence type="ECO:0000259" key="6">
    <source>
        <dbReference type="Pfam" id="PF02037"/>
    </source>
</evidence>
<keyword evidence="2 5" id="KW-0853">WD repeat</keyword>
<dbReference type="SUPFAM" id="SSF50978">
    <property type="entry name" value="WD40 repeat-like"/>
    <property type="match status" value="1"/>
</dbReference>
<evidence type="ECO:0000259" key="7">
    <source>
        <dbReference type="Pfam" id="PF08154"/>
    </source>
</evidence>
<dbReference type="GO" id="GO:0005730">
    <property type="term" value="C:nucleolus"/>
    <property type="evidence" value="ECO:0007669"/>
    <property type="project" value="UniProtKB-SubCell"/>
</dbReference>
<keyword evidence="9" id="KW-1185">Reference proteome</keyword>
<dbReference type="Pfam" id="PF08154">
    <property type="entry name" value="NLE"/>
    <property type="match status" value="1"/>
</dbReference>
<dbReference type="GO" id="GO:0000027">
    <property type="term" value="P:ribosomal large subunit assembly"/>
    <property type="evidence" value="ECO:0007669"/>
    <property type="project" value="TreeGrafter"/>
</dbReference>
<keyword evidence="3" id="KW-0677">Repeat</keyword>
<evidence type="ECO:0008006" key="10">
    <source>
        <dbReference type="Google" id="ProtNLM"/>
    </source>
</evidence>
<dbReference type="SMART" id="SM00320">
    <property type="entry name" value="WD40"/>
    <property type="match status" value="1"/>
</dbReference>
<dbReference type="Pfam" id="PF00400">
    <property type="entry name" value="WD40"/>
    <property type="match status" value="1"/>
</dbReference>
<keyword evidence="4" id="KW-0539">Nucleus</keyword>